<feature type="non-terminal residue" evidence="1">
    <location>
        <position position="1"/>
    </location>
</feature>
<organism evidence="1 2">
    <name type="scientific">Arenibacter troitsensis</name>
    <dbReference type="NCBI Taxonomy" id="188872"/>
    <lineage>
        <taxon>Bacteria</taxon>
        <taxon>Pseudomonadati</taxon>
        <taxon>Bacteroidota</taxon>
        <taxon>Flavobacteriia</taxon>
        <taxon>Flavobacteriales</taxon>
        <taxon>Flavobacteriaceae</taxon>
        <taxon>Arenibacter</taxon>
    </lineage>
</organism>
<gene>
    <name evidence="1" type="ORF">SAMN03080602_03457</name>
</gene>
<keyword evidence="2" id="KW-1185">Reference proteome</keyword>
<dbReference type="AlphaFoldDB" id="A0A1X7KYA0"/>
<dbReference type="EMBL" id="FXAO01000008">
    <property type="protein sequence ID" value="SMG46204.1"/>
    <property type="molecule type" value="Genomic_DNA"/>
</dbReference>
<sequence length="46" mass="5474">YWNNLKDKQQPDNKAHNEVFKASTTKQRGWPKELGSHFYSKWPGLL</sequence>
<proteinExistence type="predicted"/>
<protein>
    <submittedName>
        <fullName evidence="1">Uncharacterized protein</fullName>
    </submittedName>
</protein>
<evidence type="ECO:0000313" key="1">
    <source>
        <dbReference type="EMBL" id="SMG46204.1"/>
    </source>
</evidence>
<name>A0A1X7KYA0_9FLAO</name>
<reference evidence="2" key="1">
    <citation type="submission" date="2017-04" db="EMBL/GenBank/DDBJ databases">
        <authorList>
            <person name="Varghese N."/>
            <person name="Submissions S."/>
        </authorList>
    </citation>
    <scope>NUCLEOTIDE SEQUENCE [LARGE SCALE GENOMIC DNA]</scope>
    <source>
        <strain evidence="2">DSM 19835</strain>
    </source>
</reference>
<evidence type="ECO:0000313" key="2">
    <source>
        <dbReference type="Proteomes" id="UP000193420"/>
    </source>
</evidence>
<accession>A0A1X7KYA0</accession>
<dbReference type="Proteomes" id="UP000193420">
    <property type="component" value="Unassembled WGS sequence"/>
</dbReference>